<dbReference type="InterPro" id="IPR029063">
    <property type="entry name" value="SAM-dependent_MTases_sf"/>
</dbReference>
<dbReference type="SUPFAM" id="SSF53335">
    <property type="entry name" value="S-adenosyl-L-methionine-dependent methyltransferases"/>
    <property type="match status" value="1"/>
</dbReference>
<reference evidence="2" key="1">
    <citation type="submission" date="2016-02" db="EMBL/GenBank/DDBJ databases">
        <authorList>
            <person name="Holder M.E."/>
            <person name="Ajami N.J."/>
            <person name="Petrosino J.F."/>
        </authorList>
    </citation>
    <scope>NUCLEOTIDE SEQUENCE [LARGE SCALE GENOMIC DNA]</scope>
    <source>
        <strain evidence="2">DSM 12838</strain>
    </source>
</reference>
<sequence>MHADTGAELRFDLRIVASWIEPGSRVLDLGCGDGRLLRVLRDAKNVRGLGIEHDEEEVVAAIAQGLSVIHGDINQELTGFPDNAFDYVVVSQTLQQAYAPTELIRQMLRVGRLGIVSFPNFCYWRIRLQMLCSGHVPVTRELPFHWYDTPNIRVLSLEDFRRYSRAVPFTVRRSLAVNPSAGGGLREVRFWPNLAASYGIFMISGTQSG</sequence>
<dbReference type="InterPro" id="IPR010743">
    <property type="entry name" value="Methionine_synth_MetW"/>
</dbReference>
<dbReference type="KEGG" id="doa:AXF15_13020"/>
<dbReference type="NCBIfam" id="TIGR02081">
    <property type="entry name" value="metW"/>
    <property type="match status" value="1"/>
</dbReference>
<dbReference type="OrthoDB" id="9792690at2"/>
<dbReference type="STRING" id="888061.AXF15_13020"/>
<dbReference type="Proteomes" id="UP000063964">
    <property type="component" value="Chromosome"/>
</dbReference>
<dbReference type="RefSeq" id="WP_066608427.1">
    <property type="nucleotide sequence ID" value="NZ_CP014230.1"/>
</dbReference>
<dbReference type="AlphaFoldDB" id="A0A0X8JSU5"/>
<proteinExistence type="predicted"/>
<evidence type="ECO:0000313" key="1">
    <source>
        <dbReference type="EMBL" id="AMD93928.1"/>
    </source>
</evidence>
<accession>A0A0X8JSU5</accession>
<dbReference type="CDD" id="cd02440">
    <property type="entry name" value="AdoMet_MTases"/>
    <property type="match status" value="1"/>
</dbReference>
<protein>
    <submittedName>
        <fullName evidence="1">Methionine biosynthesis protein MetW</fullName>
    </submittedName>
</protein>
<evidence type="ECO:0000313" key="2">
    <source>
        <dbReference type="Proteomes" id="UP000063964"/>
    </source>
</evidence>
<dbReference type="Gene3D" id="3.40.50.150">
    <property type="entry name" value="Vaccinia Virus protein VP39"/>
    <property type="match status" value="1"/>
</dbReference>
<dbReference type="Pfam" id="PF07021">
    <property type="entry name" value="MetW"/>
    <property type="match status" value="1"/>
</dbReference>
<organism evidence="1 2">
    <name type="scientific">Desulfomicrobium orale DSM 12838</name>
    <dbReference type="NCBI Taxonomy" id="888061"/>
    <lineage>
        <taxon>Bacteria</taxon>
        <taxon>Pseudomonadati</taxon>
        <taxon>Thermodesulfobacteriota</taxon>
        <taxon>Desulfovibrionia</taxon>
        <taxon>Desulfovibrionales</taxon>
        <taxon>Desulfomicrobiaceae</taxon>
        <taxon>Desulfomicrobium</taxon>
    </lineage>
</organism>
<keyword evidence="2" id="KW-1185">Reference proteome</keyword>
<name>A0A0X8JSU5_9BACT</name>
<gene>
    <name evidence="1" type="ORF">AXF15_13020</name>
</gene>
<dbReference type="EMBL" id="CP014230">
    <property type="protein sequence ID" value="AMD93928.1"/>
    <property type="molecule type" value="Genomic_DNA"/>
</dbReference>